<evidence type="ECO:0000256" key="10">
    <source>
        <dbReference type="ARBA" id="ARBA00022692"/>
    </source>
</evidence>
<evidence type="ECO:0000256" key="4">
    <source>
        <dbReference type="ARBA" id="ARBA00005189"/>
    </source>
</evidence>
<proteinExistence type="inferred from homology"/>
<organism evidence="20 21">
    <name type="scientific">Methylobacterium oryzae</name>
    <dbReference type="NCBI Taxonomy" id="334852"/>
    <lineage>
        <taxon>Bacteria</taxon>
        <taxon>Pseudomonadati</taxon>
        <taxon>Pseudomonadota</taxon>
        <taxon>Alphaproteobacteria</taxon>
        <taxon>Hyphomicrobiales</taxon>
        <taxon>Methylobacteriaceae</taxon>
        <taxon>Methylobacterium</taxon>
    </lineage>
</organism>
<protein>
    <recommendedName>
        <fullName evidence="7">CDP-diacylglycerol pyrophosphatase</fullName>
        <ecNumber evidence="6">3.6.1.26</ecNumber>
    </recommendedName>
    <alternativeName>
        <fullName evidence="17">CDP-diacylglycerol phosphatidylhydrolase</fullName>
    </alternativeName>
    <alternativeName>
        <fullName evidence="18">CDP-diglyceride hydrolase</fullName>
    </alternativeName>
</protein>
<gene>
    <name evidence="20" type="ORF">MOTC310_32320</name>
</gene>
<dbReference type="Proteomes" id="UP001355206">
    <property type="component" value="Unassembled WGS sequence"/>
</dbReference>
<evidence type="ECO:0000256" key="7">
    <source>
        <dbReference type="ARBA" id="ARBA00019608"/>
    </source>
</evidence>
<feature type="transmembrane region" description="Helical" evidence="19">
    <location>
        <begin position="43"/>
        <end position="61"/>
    </location>
</feature>
<evidence type="ECO:0000256" key="16">
    <source>
        <dbReference type="ARBA" id="ARBA00023264"/>
    </source>
</evidence>
<sequence>MGLRRVAVGLTRQVRDAVRGRAGTASPRGSTGRARTGLSRRSLGTLIVLAATSIWLAVAVVPDLLGNGGALWAIVHGACVPHEMRGQGPAPCSLVDLEGGVEKGYAILKDRRGRAQFLLIPTARITGIESPVLLQPGTTNYFAKAWRARTFVADRLGHPLDRRDVSLAVNSRLRRSQGQLHIHIDCVRRDVRDALRRLAPAIGDRWAPLAEPLVGRPYRAMRVLGDDLGTADPFDLLARVEGARSAMGEHALAVVGAEFPGGKPGFVLLDGLVTSRFGRASNGEVLQDHSCGLAAEAPSTGLRPLEF</sequence>
<comment type="subcellular location">
    <subcellularLocation>
        <location evidence="2">Cell membrane</location>
        <topology evidence="2">Single-pass membrane protein</topology>
    </subcellularLocation>
</comment>
<comment type="catalytic activity">
    <reaction evidence="1">
        <text>a CDP-1,2-diacyl-sn-glycerol + H2O = a 1,2-diacyl-sn-glycero-3-phosphate + CMP + 2 H(+)</text>
        <dbReference type="Rhea" id="RHEA:15221"/>
        <dbReference type="ChEBI" id="CHEBI:15377"/>
        <dbReference type="ChEBI" id="CHEBI:15378"/>
        <dbReference type="ChEBI" id="CHEBI:58332"/>
        <dbReference type="ChEBI" id="CHEBI:58608"/>
        <dbReference type="ChEBI" id="CHEBI:60377"/>
        <dbReference type="EC" id="3.6.1.26"/>
    </reaction>
</comment>
<evidence type="ECO:0000256" key="18">
    <source>
        <dbReference type="ARBA" id="ARBA00032892"/>
    </source>
</evidence>
<evidence type="ECO:0000313" key="21">
    <source>
        <dbReference type="Proteomes" id="UP001355206"/>
    </source>
</evidence>
<keyword evidence="16" id="KW-1208">Phospholipid metabolism</keyword>
<dbReference type="InterPro" id="IPR036265">
    <property type="entry name" value="HIT-like_sf"/>
</dbReference>
<evidence type="ECO:0000256" key="9">
    <source>
        <dbReference type="ARBA" id="ARBA00022516"/>
    </source>
</evidence>
<keyword evidence="13" id="KW-0443">Lipid metabolism</keyword>
<accession>A0ABU7U146</accession>
<dbReference type="EC" id="3.6.1.26" evidence="6"/>
<dbReference type="SUPFAM" id="SSF54197">
    <property type="entry name" value="HIT-like"/>
    <property type="match status" value="1"/>
</dbReference>
<evidence type="ECO:0000256" key="14">
    <source>
        <dbReference type="ARBA" id="ARBA00023136"/>
    </source>
</evidence>
<evidence type="ECO:0000256" key="8">
    <source>
        <dbReference type="ARBA" id="ARBA00022475"/>
    </source>
</evidence>
<dbReference type="InterPro" id="IPR003763">
    <property type="entry name" value="CDP-diacylglyc_Pase"/>
</dbReference>
<keyword evidence="10 19" id="KW-0812">Transmembrane</keyword>
<keyword evidence="11" id="KW-0378">Hydrolase</keyword>
<evidence type="ECO:0000256" key="6">
    <source>
        <dbReference type="ARBA" id="ARBA00012375"/>
    </source>
</evidence>
<dbReference type="NCBIfam" id="NF003986">
    <property type="entry name" value="PRK05471.1-5"/>
    <property type="match status" value="1"/>
</dbReference>
<evidence type="ECO:0000256" key="19">
    <source>
        <dbReference type="SAM" id="Phobius"/>
    </source>
</evidence>
<evidence type="ECO:0000256" key="12">
    <source>
        <dbReference type="ARBA" id="ARBA00022989"/>
    </source>
</evidence>
<dbReference type="Pfam" id="PF02611">
    <property type="entry name" value="CDH"/>
    <property type="match status" value="1"/>
</dbReference>
<reference evidence="20 21" key="1">
    <citation type="journal article" date="2012" name="Genet. Mol. Biol.">
        <title>Analysis of 16S rRNA and mxaF genes revealing insights into Methylobacterium niche-specific plant association.</title>
        <authorList>
            <person name="Dourado M.N."/>
            <person name="Andreote F.D."/>
            <person name="Dini-Andreote F."/>
            <person name="Conti R."/>
            <person name="Araujo J.M."/>
            <person name="Araujo W.L."/>
        </authorList>
    </citation>
    <scope>NUCLEOTIDE SEQUENCE [LARGE SCALE GENOMIC DNA]</scope>
    <source>
        <strain evidence="20 21">TC3-10</strain>
    </source>
</reference>
<comment type="similarity">
    <text evidence="5">Belongs to the Cdh family.</text>
</comment>
<keyword evidence="14 19" id="KW-0472">Membrane</keyword>
<evidence type="ECO:0000256" key="17">
    <source>
        <dbReference type="ARBA" id="ARBA00032888"/>
    </source>
</evidence>
<keyword evidence="8" id="KW-1003">Cell membrane</keyword>
<comment type="caution">
    <text evidence="20">The sequence shown here is derived from an EMBL/GenBank/DDBJ whole genome shotgun (WGS) entry which is preliminary data.</text>
</comment>
<dbReference type="Gene3D" id="3.30.428.30">
    <property type="entry name" value="HIT family - CDH-like"/>
    <property type="match status" value="1"/>
</dbReference>
<keyword evidence="12 19" id="KW-1133">Transmembrane helix</keyword>
<keyword evidence="15" id="KW-0594">Phospholipid biosynthesis</keyword>
<evidence type="ECO:0000256" key="15">
    <source>
        <dbReference type="ARBA" id="ARBA00023209"/>
    </source>
</evidence>
<evidence type="ECO:0000256" key="2">
    <source>
        <dbReference type="ARBA" id="ARBA00004162"/>
    </source>
</evidence>
<evidence type="ECO:0000256" key="5">
    <source>
        <dbReference type="ARBA" id="ARBA00006435"/>
    </source>
</evidence>
<keyword evidence="21" id="KW-1185">Reference proteome</keyword>
<evidence type="ECO:0000256" key="11">
    <source>
        <dbReference type="ARBA" id="ARBA00022801"/>
    </source>
</evidence>
<dbReference type="EMBL" id="MLCA01000018">
    <property type="protein sequence ID" value="MEE7494840.1"/>
    <property type="molecule type" value="Genomic_DNA"/>
</dbReference>
<evidence type="ECO:0000256" key="1">
    <source>
        <dbReference type="ARBA" id="ARBA00001007"/>
    </source>
</evidence>
<evidence type="ECO:0000256" key="3">
    <source>
        <dbReference type="ARBA" id="ARBA00004927"/>
    </source>
</evidence>
<comment type="pathway">
    <text evidence="4">Lipid metabolism.</text>
</comment>
<keyword evidence="9" id="KW-0444">Lipid biosynthesis</keyword>
<comment type="pathway">
    <text evidence="3">Phospholipid metabolism; CDP-diacylglycerol degradation; phosphatidate from CDP-diacylglycerol: step 1/1.</text>
</comment>
<evidence type="ECO:0000256" key="13">
    <source>
        <dbReference type="ARBA" id="ARBA00023098"/>
    </source>
</evidence>
<name>A0ABU7U146_9HYPH</name>
<evidence type="ECO:0000313" key="20">
    <source>
        <dbReference type="EMBL" id="MEE7494840.1"/>
    </source>
</evidence>